<dbReference type="SUPFAM" id="SSF51735">
    <property type="entry name" value="NAD(P)-binding Rossmann-fold domains"/>
    <property type="match status" value="1"/>
</dbReference>
<sequence length="175" mass="19345">MVERATRLRRHRPMVMIDLAVPRDIEPEVGRLDDVYLYSVDDLGRLVQTGTDARRAAVVQAEAIIDLQVSRFIETQQASAHQAPLRQLRAFGEATRTELLERARQQLANGKPADEVLELLAHGLTNRLLHPPTAALRAAALSGDADLTRAAERLFPATPGYRHPPVRPDDADPAP</sequence>
<evidence type="ECO:0000259" key="2">
    <source>
        <dbReference type="Pfam" id="PF00745"/>
    </source>
</evidence>
<dbReference type="GO" id="GO:0033014">
    <property type="term" value="P:tetrapyrrole biosynthetic process"/>
    <property type="evidence" value="ECO:0007669"/>
    <property type="project" value="InterPro"/>
</dbReference>
<organism evidence="4 5">
    <name type="scientific">Rhizopus delemar</name>
    <dbReference type="NCBI Taxonomy" id="936053"/>
    <lineage>
        <taxon>Eukaryota</taxon>
        <taxon>Fungi</taxon>
        <taxon>Fungi incertae sedis</taxon>
        <taxon>Mucoromycota</taxon>
        <taxon>Mucoromycotina</taxon>
        <taxon>Mucoromycetes</taxon>
        <taxon>Mucorales</taxon>
        <taxon>Mucorineae</taxon>
        <taxon>Rhizopodaceae</taxon>
        <taxon>Rhizopus</taxon>
    </lineage>
</organism>
<protein>
    <recommendedName>
        <fullName evidence="6">Glutamyl-tRNA reductase</fullName>
    </recommendedName>
</protein>
<dbReference type="GO" id="GO:0050661">
    <property type="term" value="F:NADP binding"/>
    <property type="evidence" value="ECO:0007669"/>
    <property type="project" value="InterPro"/>
</dbReference>
<dbReference type="Pfam" id="PF00745">
    <property type="entry name" value="GlutR_dimer"/>
    <property type="match status" value="1"/>
</dbReference>
<dbReference type="AlphaFoldDB" id="A0A9P6Y7A4"/>
<evidence type="ECO:0000313" key="5">
    <source>
        <dbReference type="Proteomes" id="UP000740926"/>
    </source>
</evidence>
<accession>A0A9P6Y7A4</accession>
<name>A0A9P6Y7A4_9FUNG</name>
<dbReference type="InterPro" id="IPR006151">
    <property type="entry name" value="Shikm_DH/Glu-tRNA_Rdtase"/>
</dbReference>
<evidence type="ECO:0000259" key="3">
    <source>
        <dbReference type="Pfam" id="PF01488"/>
    </source>
</evidence>
<dbReference type="InterPro" id="IPR036291">
    <property type="entry name" value="NAD(P)-bd_dom_sf"/>
</dbReference>
<dbReference type="PANTHER" id="PTHR43013">
    <property type="entry name" value="GLUTAMYL-TRNA REDUCTASE"/>
    <property type="match status" value="1"/>
</dbReference>
<feature type="compositionally biased region" description="Basic and acidic residues" evidence="1">
    <location>
        <begin position="166"/>
        <end position="175"/>
    </location>
</feature>
<gene>
    <name evidence="4" type="ORF">G6F50_014272</name>
</gene>
<dbReference type="Gene3D" id="3.40.50.720">
    <property type="entry name" value="NAD(P)-binding Rossmann-like Domain"/>
    <property type="match status" value="1"/>
</dbReference>
<reference evidence="4 5" key="1">
    <citation type="journal article" date="2020" name="Microb. Genom.">
        <title>Genetic diversity of clinical and environmental Mucorales isolates obtained from an investigation of mucormycosis cases among solid organ transplant recipients.</title>
        <authorList>
            <person name="Nguyen M.H."/>
            <person name="Kaul D."/>
            <person name="Muto C."/>
            <person name="Cheng S.J."/>
            <person name="Richter R.A."/>
            <person name="Bruno V.M."/>
            <person name="Liu G."/>
            <person name="Beyhan S."/>
            <person name="Sundermann A.J."/>
            <person name="Mounaud S."/>
            <person name="Pasculle A.W."/>
            <person name="Nierman W.C."/>
            <person name="Driscoll E."/>
            <person name="Cumbie R."/>
            <person name="Clancy C.J."/>
            <person name="Dupont C.L."/>
        </authorList>
    </citation>
    <scope>NUCLEOTIDE SEQUENCE [LARGE SCALE GENOMIC DNA]</scope>
    <source>
        <strain evidence="4 5">GL24</strain>
    </source>
</reference>
<dbReference type="SUPFAM" id="SSF69075">
    <property type="entry name" value="Glutamyl tRNA-reductase dimerization domain"/>
    <property type="match status" value="1"/>
</dbReference>
<evidence type="ECO:0008006" key="6">
    <source>
        <dbReference type="Google" id="ProtNLM"/>
    </source>
</evidence>
<feature type="domain" description="Quinate/shikimate 5-dehydrogenase/glutamyl-tRNA reductase" evidence="3">
    <location>
        <begin position="1"/>
        <end position="44"/>
    </location>
</feature>
<keyword evidence="5" id="KW-1185">Reference proteome</keyword>
<dbReference type="InterPro" id="IPR015896">
    <property type="entry name" value="4pyrrol_synth_GluRdtase_dimer"/>
</dbReference>
<feature type="domain" description="Tetrapyrrole biosynthesis glutamyl-tRNA reductase dimerisation" evidence="2">
    <location>
        <begin position="60"/>
        <end position="155"/>
    </location>
</feature>
<dbReference type="PANTHER" id="PTHR43013:SF1">
    <property type="entry name" value="GLUTAMYL-TRNA REDUCTASE"/>
    <property type="match status" value="1"/>
</dbReference>
<dbReference type="InterPro" id="IPR036453">
    <property type="entry name" value="GluRdtase_dimer_dom_sf"/>
</dbReference>
<proteinExistence type="predicted"/>
<evidence type="ECO:0000313" key="4">
    <source>
        <dbReference type="EMBL" id="KAG1541140.1"/>
    </source>
</evidence>
<dbReference type="EMBL" id="JAANIU010006590">
    <property type="protein sequence ID" value="KAG1541140.1"/>
    <property type="molecule type" value="Genomic_DNA"/>
</dbReference>
<evidence type="ECO:0000256" key="1">
    <source>
        <dbReference type="SAM" id="MobiDB-lite"/>
    </source>
</evidence>
<feature type="region of interest" description="Disordered" evidence="1">
    <location>
        <begin position="155"/>
        <end position="175"/>
    </location>
</feature>
<dbReference type="GO" id="GO:0008883">
    <property type="term" value="F:glutamyl-tRNA reductase activity"/>
    <property type="evidence" value="ECO:0007669"/>
    <property type="project" value="InterPro"/>
</dbReference>
<dbReference type="Pfam" id="PF01488">
    <property type="entry name" value="Shikimate_DH"/>
    <property type="match status" value="1"/>
</dbReference>
<dbReference type="Proteomes" id="UP000740926">
    <property type="component" value="Unassembled WGS sequence"/>
</dbReference>
<comment type="caution">
    <text evidence="4">The sequence shown here is derived from an EMBL/GenBank/DDBJ whole genome shotgun (WGS) entry which is preliminary data.</text>
</comment>